<comment type="similarity">
    <text evidence="2">Belongs to the glycosyl hydrolase 29 family.</text>
</comment>
<dbReference type="GO" id="GO:0004560">
    <property type="term" value="F:alpha-L-fucosidase activity"/>
    <property type="evidence" value="ECO:0007669"/>
    <property type="project" value="InterPro"/>
</dbReference>
<protein>
    <recommendedName>
        <fullName evidence="3">alpha-L-fucosidase</fullName>
        <ecNumber evidence="3">3.2.1.51</ecNumber>
    </recommendedName>
</protein>
<dbReference type="PANTHER" id="PTHR10030">
    <property type="entry name" value="ALPHA-L-FUCOSIDASE"/>
    <property type="match status" value="1"/>
</dbReference>
<dbReference type="InterPro" id="IPR017853">
    <property type="entry name" value="GH"/>
</dbReference>
<dbReference type="GO" id="GO:0016139">
    <property type="term" value="P:glycoside catabolic process"/>
    <property type="evidence" value="ECO:0007669"/>
    <property type="project" value="TreeGrafter"/>
</dbReference>
<dbReference type="EC" id="3.2.1.51" evidence="3"/>
<feature type="domain" description="Glycoside hydrolase family 29 N-terminal" evidence="7">
    <location>
        <begin position="39"/>
        <end position="348"/>
    </location>
</feature>
<dbReference type="PRINTS" id="PR00741">
    <property type="entry name" value="GLHYDRLASE29"/>
</dbReference>
<keyword evidence="4" id="KW-0732">Signal</keyword>
<dbReference type="SMART" id="SM00812">
    <property type="entry name" value="Alpha_L_fucos"/>
    <property type="match status" value="1"/>
</dbReference>
<dbReference type="EMBL" id="CP063849">
    <property type="protein sequence ID" value="QOY90165.1"/>
    <property type="molecule type" value="Genomic_DNA"/>
</dbReference>
<dbReference type="SUPFAM" id="SSF51445">
    <property type="entry name" value="(Trans)glycosidases"/>
    <property type="match status" value="1"/>
</dbReference>
<keyword evidence="9" id="KW-1185">Reference proteome</keyword>
<evidence type="ECO:0000256" key="1">
    <source>
        <dbReference type="ARBA" id="ARBA00004071"/>
    </source>
</evidence>
<evidence type="ECO:0000259" key="7">
    <source>
        <dbReference type="Pfam" id="PF01120"/>
    </source>
</evidence>
<dbReference type="PANTHER" id="PTHR10030:SF37">
    <property type="entry name" value="ALPHA-L-FUCOSIDASE-RELATED"/>
    <property type="match status" value="1"/>
</dbReference>
<evidence type="ECO:0000256" key="4">
    <source>
        <dbReference type="ARBA" id="ARBA00022729"/>
    </source>
</evidence>
<sequence>MTRREYLLAGASLLPAAQAAGQQRSVDGTSLQMWGESSAKDASPRGQWLKDSRFAMFIHWGLYSELAGHWDGKAYYGISEWIMNRAKIPAAEYEKVARRFNPTGFDAREWVRTAKAAGMRHIMITSKHHDGFAMFKSAASSYNIAAASPFRRDPLKELSEACRAEGLRLGFYYSQSQDWHEKDAVGNRWDFPAPGNFQNYLAGKAIPQIKELLDNYGPLAGIWFDTPGPITPQQSKELVDLVHTAQPQCLVNSRIGNGLGDYDTLGDMEIPRAPRAGLWETVDTHNDSWGYSSDDLNFKTAREIAQRLVKVVSRGGVYMLNIGPDGKGRMPPQSLRMLKQVGAWVQANEAAIHGADPTPLGALAWGECTRRGSTLYLHVFDWPESGTLVVPGLKSKLTRAKLPNGTNLAAKQIPEGWVLHLPDRRPGGLIPVITLETEGAMVANRDLFVLGGHDNELDSGGATLTGCKPAKVQWMEKFGDWKHAECATEWTGAGSMASWTFQTVEPAEFYADVDYTLPAEDDCSEWRLTLDGKSVTFPLIDTGERPRRTAFGGALPRFRTYRIGLIQLEKPGPHQLELGPTGKEGQAARIAGITLRPAS</sequence>
<dbReference type="InterPro" id="IPR057739">
    <property type="entry name" value="Glyco_hydro_29_N"/>
</dbReference>
<dbReference type="GO" id="GO:0005764">
    <property type="term" value="C:lysosome"/>
    <property type="evidence" value="ECO:0007669"/>
    <property type="project" value="TreeGrafter"/>
</dbReference>
<dbReference type="Pfam" id="PF01120">
    <property type="entry name" value="Alpha_L_fucos"/>
    <property type="match status" value="1"/>
</dbReference>
<dbReference type="AlphaFoldDB" id="A0A7S7NUU8"/>
<dbReference type="GO" id="GO:0006004">
    <property type="term" value="P:fucose metabolic process"/>
    <property type="evidence" value="ECO:0007669"/>
    <property type="project" value="InterPro"/>
</dbReference>
<dbReference type="InterPro" id="IPR016286">
    <property type="entry name" value="FUC_metazoa-typ"/>
</dbReference>
<reference evidence="8 9" key="1">
    <citation type="submission" date="2020-10" db="EMBL/GenBank/DDBJ databases">
        <title>Complete genome sequence of Paludibaculum fermentans P105T, a facultatively anaerobic acidobacterium capable of dissimilatory Fe(III) reduction.</title>
        <authorList>
            <person name="Dedysh S.N."/>
            <person name="Beletsky A.V."/>
            <person name="Kulichevskaya I.S."/>
            <person name="Mardanov A.V."/>
            <person name="Ravin N.V."/>
        </authorList>
    </citation>
    <scope>NUCLEOTIDE SEQUENCE [LARGE SCALE GENOMIC DNA]</scope>
    <source>
        <strain evidence="8 9">P105</strain>
    </source>
</reference>
<comment type="function">
    <text evidence="1">Alpha-L-fucosidase is responsible for hydrolyzing the alpha-1,6-linked fucose joined to the reducing-end N-acetylglucosamine of the carbohydrate moieties of glycoproteins.</text>
</comment>
<proteinExistence type="inferred from homology"/>
<keyword evidence="5" id="KW-0378">Hydrolase</keyword>
<evidence type="ECO:0000256" key="5">
    <source>
        <dbReference type="ARBA" id="ARBA00022801"/>
    </source>
</evidence>
<evidence type="ECO:0000313" key="8">
    <source>
        <dbReference type="EMBL" id="QOY90165.1"/>
    </source>
</evidence>
<accession>A0A7S7NUU8</accession>
<dbReference type="Gene3D" id="3.20.20.80">
    <property type="entry name" value="Glycosidases"/>
    <property type="match status" value="1"/>
</dbReference>
<evidence type="ECO:0000256" key="3">
    <source>
        <dbReference type="ARBA" id="ARBA00012662"/>
    </source>
</evidence>
<evidence type="ECO:0000256" key="2">
    <source>
        <dbReference type="ARBA" id="ARBA00007951"/>
    </source>
</evidence>
<evidence type="ECO:0000313" key="9">
    <source>
        <dbReference type="Proteomes" id="UP000593892"/>
    </source>
</evidence>
<name>A0A7S7NUU8_PALFE</name>
<organism evidence="8 9">
    <name type="scientific">Paludibaculum fermentans</name>
    <dbReference type="NCBI Taxonomy" id="1473598"/>
    <lineage>
        <taxon>Bacteria</taxon>
        <taxon>Pseudomonadati</taxon>
        <taxon>Acidobacteriota</taxon>
        <taxon>Terriglobia</taxon>
        <taxon>Bryobacterales</taxon>
        <taxon>Bryobacteraceae</taxon>
        <taxon>Paludibaculum</taxon>
    </lineage>
</organism>
<dbReference type="InterPro" id="IPR000933">
    <property type="entry name" value="Glyco_hydro_29"/>
</dbReference>
<dbReference type="Gene3D" id="2.60.40.1180">
    <property type="entry name" value="Golgi alpha-mannosidase II"/>
    <property type="match status" value="1"/>
</dbReference>
<dbReference type="InterPro" id="IPR013780">
    <property type="entry name" value="Glyco_hydro_b"/>
</dbReference>
<keyword evidence="6" id="KW-0326">Glycosidase</keyword>
<dbReference type="RefSeq" id="WP_194451830.1">
    <property type="nucleotide sequence ID" value="NZ_CP063849.1"/>
</dbReference>
<dbReference type="Proteomes" id="UP000593892">
    <property type="component" value="Chromosome"/>
</dbReference>
<dbReference type="KEGG" id="pfer:IRI77_09490"/>
<evidence type="ECO:0000256" key="6">
    <source>
        <dbReference type="ARBA" id="ARBA00023295"/>
    </source>
</evidence>
<gene>
    <name evidence="8" type="ORF">IRI77_09490</name>
</gene>